<comment type="similarity">
    <text evidence="2">Belongs to the importin beta family.</text>
</comment>
<dbReference type="AlphaFoldDB" id="A0A9P8ACQ2"/>
<dbReference type="Proteomes" id="UP001049176">
    <property type="component" value="Chromosome 2"/>
</dbReference>
<dbReference type="KEGG" id="more:E1B28_004204"/>
<dbReference type="InterPro" id="IPR001494">
    <property type="entry name" value="Importin-beta_N"/>
</dbReference>
<protein>
    <recommendedName>
        <fullName evidence="5">Importin N-terminal domain-containing protein</fullName>
    </recommendedName>
</protein>
<dbReference type="RefSeq" id="XP_043013264.1">
    <property type="nucleotide sequence ID" value="XM_043148664.1"/>
</dbReference>
<dbReference type="InterPro" id="IPR058669">
    <property type="entry name" value="TPR_IPO7/11-like"/>
</dbReference>
<dbReference type="GO" id="GO:0031267">
    <property type="term" value="F:small GTPase binding"/>
    <property type="evidence" value="ECO:0007669"/>
    <property type="project" value="InterPro"/>
</dbReference>
<dbReference type="GO" id="GO:0005635">
    <property type="term" value="C:nuclear envelope"/>
    <property type="evidence" value="ECO:0007669"/>
    <property type="project" value="TreeGrafter"/>
</dbReference>
<comment type="subcellular location">
    <subcellularLocation>
        <location evidence="1">Nucleus</location>
    </subcellularLocation>
</comment>
<evidence type="ECO:0000256" key="4">
    <source>
        <dbReference type="ARBA" id="ARBA00023242"/>
    </source>
</evidence>
<dbReference type="GO" id="GO:0006606">
    <property type="term" value="P:protein import into nucleus"/>
    <property type="evidence" value="ECO:0007669"/>
    <property type="project" value="TreeGrafter"/>
</dbReference>
<feature type="domain" description="Importin N-terminal" evidence="5">
    <location>
        <begin position="38"/>
        <end position="108"/>
    </location>
</feature>
<evidence type="ECO:0000313" key="7">
    <source>
        <dbReference type="Proteomes" id="UP001049176"/>
    </source>
</evidence>
<dbReference type="Pfam" id="PF25758">
    <property type="entry name" value="TPR_IPO11"/>
    <property type="match status" value="1"/>
</dbReference>
<evidence type="ECO:0000256" key="3">
    <source>
        <dbReference type="ARBA" id="ARBA00022448"/>
    </source>
</evidence>
<evidence type="ECO:0000256" key="1">
    <source>
        <dbReference type="ARBA" id="ARBA00004123"/>
    </source>
</evidence>
<dbReference type="Gene3D" id="1.25.10.10">
    <property type="entry name" value="Leucine-rich Repeat Variant"/>
    <property type="match status" value="1"/>
</dbReference>
<dbReference type="PANTHER" id="PTHR10997:SF7">
    <property type="entry name" value="IMPORTIN-11"/>
    <property type="match status" value="1"/>
</dbReference>
<dbReference type="GeneID" id="66073280"/>
<sequence>MNQASIAEGVVMQDASTTELYQIMTGATSSDLQQVQACSKRFKEMLQLHGIFDALHQIAAERSISPYVRKQASIQFKNEALKSWKSRKIQNDAHRANIRSRFLVFIDEEDDTIAGCMQISMAKIARMDYPQQWPSLLTDLMSIIDQCLVQRYTANDKGENIALKLRRSLQMLCGVLKELSAIKMPNGLKQMAQIVESLHSVLQTYYNRIIATLPLHAAAPSELISTDLALADLVYKSLSILATWLWQRTDKMSQEEAQKRNAWIYLVFEVSALQLKSLVGWRTTVIAASETNTKFVELMSKHIRRIGKFFRRLCVLHQKRFVDIPGSADLVAFYWAQITQAGSSPPGSIEDSNTAVYPVRFLVQGMVLFKETLGQYASVRRDGTPNRNTLSRQFVEDAVKLIVTRFLPLNAKDLDTWVTDPEEWVTAEETENEQWEFELRACSERVLMQVSNQFPEFVAPLLQVTFQQVAEQTALDLNSTLQKEALYCALGRCCRRVKDIIDLPPWIERVLHVEVRDTRASSPILKRRIAWLLGKLMYDSCVDPNNPKIWEILVYLLGNRGEGTDTVVRLTAAVAIREGVDTLELDMNSFRPFLSSAVTELMNLIAEVDTFESKGRVDNALNVVIERAGTDMAPIVPVIAVPLPTMWLEAGTNWLFKNSLLVTVTNLVKAIGGQSTSLSSIVVPLVQESMKQGMNLDGDGVILWKEAMRNTLSAAEGRPSLFDLFPTCLSHLKSNLDLLGSLINIVESYLLMEGTRILEICPMDLFKAFLSIYTRSAMQENQKGALIALQLLIQTTRYSLWAEPLHLSGLFPYLLRILIENETDTLIQLEVVYLFARMAMADPRSFLHLVTAAAPVLKLSEEKTYELFLDQWWAKFDAMSEPRHRKLVAMGITALVSTGGPVVLRRVPTEIFNLWLDVFGEIKEARCNPSEFGEDETPSNTLQRHWELDDAPDDFYQGTKGTPEYNRRKQVYDEDPVRTTQLSSYVAAGLREAEAICGPAQFQQLYLSQADPTVLKQIQDEIARS</sequence>
<dbReference type="PROSITE" id="PS50166">
    <property type="entry name" value="IMPORTIN_B_NT"/>
    <property type="match status" value="1"/>
</dbReference>
<dbReference type="PANTHER" id="PTHR10997">
    <property type="entry name" value="IMPORTIN-7, 8, 11"/>
    <property type="match status" value="1"/>
</dbReference>
<keyword evidence="4" id="KW-0539">Nucleus</keyword>
<dbReference type="InterPro" id="IPR016024">
    <property type="entry name" value="ARM-type_fold"/>
</dbReference>
<proteinExistence type="inferred from homology"/>
<dbReference type="OrthoDB" id="361693at2759"/>
<organism evidence="6 7">
    <name type="scientific">Marasmius oreades</name>
    <name type="common">fairy-ring Marasmius</name>
    <dbReference type="NCBI Taxonomy" id="181124"/>
    <lineage>
        <taxon>Eukaryota</taxon>
        <taxon>Fungi</taxon>
        <taxon>Dikarya</taxon>
        <taxon>Basidiomycota</taxon>
        <taxon>Agaricomycotina</taxon>
        <taxon>Agaricomycetes</taxon>
        <taxon>Agaricomycetidae</taxon>
        <taxon>Agaricales</taxon>
        <taxon>Marasmiineae</taxon>
        <taxon>Marasmiaceae</taxon>
        <taxon>Marasmius</taxon>
    </lineage>
</organism>
<dbReference type="SUPFAM" id="SSF48371">
    <property type="entry name" value="ARM repeat"/>
    <property type="match status" value="1"/>
</dbReference>
<dbReference type="EMBL" id="CM032182">
    <property type="protein sequence ID" value="KAG7096794.1"/>
    <property type="molecule type" value="Genomic_DNA"/>
</dbReference>
<name>A0A9P8ACQ2_9AGAR</name>
<reference evidence="6" key="1">
    <citation type="journal article" date="2021" name="Genome Biol. Evol.">
        <title>The assembled and annotated genome of the fairy-ring fungus Marasmius oreades.</title>
        <authorList>
            <person name="Hiltunen M."/>
            <person name="Ament-Velasquez S.L."/>
            <person name="Johannesson H."/>
        </authorList>
    </citation>
    <scope>NUCLEOTIDE SEQUENCE</scope>
    <source>
        <strain evidence="6">03SP1</strain>
    </source>
</reference>
<dbReference type="GO" id="GO:0005829">
    <property type="term" value="C:cytosol"/>
    <property type="evidence" value="ECO:0007669"/>
    <property type="project" value="TreeGrafter"/>
</dbReference>
<comment type="caution">
    <text evidence="6">The sequence shown here is derived from an EMBL/GenBank/DDBJ whole genome shotgun (WGS) entry which is preliminary data.</text>
</comment>
<evidence type="ECO:0000313" key="6">
    <source>
        <dbReference type="EMBL" id="KAG7096794.1"/>
    </source>
</evidence>
<evidence type="ECO:0000259" key="5">
    <source>
        <dbReference type="PROSITE" id="PS50166"/>
    </source>
</evidence>
<accession>A0A9P8ACQ2</accession>
<evidence type="ECO:0000256" key="2">
    <source>
        <dbReference type="ARBA" id="ARBA00007991"/>
    </source>
</evidence>
<gene>
    <name evidence="6" type="ORF">E1B28_004204</name>
</gene>
<dbReference type="InterPro" id="IPR011989">
    <property type="entry name" value="ARM-like"/>
</dbReference>
<keyword evidence="7" id="KW-1185">Reference proteome</keyword>
<keyword evidence="3" id="KW-0813">Transport</keyword>